<evidence type="ECO:0000256" key="1">
    <source>
        <dbReference type="ARBA" id="ARBA00004123"/>
    </source>
</evidence>
<dbReference type="PROSITE" id="PS51297">
    <property type="entry name" value="K_BOX"/>
    <property type="match status" value="1"/>
</dbReference>
<dbReference type="GO" id="GO:0045944">
    <property type="term" value="P:positive regulation of transcription by RNA polymerase II"/>
    <property type="evidence" value="ECO:0007669"/>
    <property type="project" value="InterPro"/>
</dbReference>
<evidence type="ECO:0000259" key="8">
    <source>
        <dbReference type="PROSITE" id="PS51297"/>
    </source>
</evidence>
<sequence>MGRGKIEIKMIENATNRQVTFSKRRGGLKKKAQELSVLCNAEVALIIFSSTGKLHEWSSSSSFFMLQKSMKKILERYQKSEQGLGLMDYQHQQLLCEMRRITKENESLQERLRHMNGEEVNSLKLPELFKLEEQLDKAATQVRRRKDHVLENERIKQRNKMRRMEEENIILHGMNQGHMEEDNGQFNFVLYQPVKKMRTAFPAPLLRLQPNQPNLQDIGY</sequence>
<dbReference type="GO" id="GO:0005634">
    <property type="term" value="C:nucleus"/>
    <property type="evidence" value="ECO:0007669"/>
    <property type="project" value="UniProtKB-SubCell"/>
</dbReference>
<organism evidence="9">
    <name type="scientific">Pinus radiata</name>
    <name type="common">Monterey pine</name>
    <name type="synonym">Pinus insignis</name>
    <dbReference type="NCBI Taxonomy" id="3347"/>
    <lineage>
        <taxon>Eukaryota</taxon>
        <taxon>Viridiplantae</taxon>
        <taxon>Streptophyta</taxon>
        <taxon>Embryophyta</taxon>
        <taxon>Tracheophyta</taxon>
        <taxon>Spermatophyta</taxon>
        <taxon>Pinopsida</taxon>
        <taxon>Pinidae</taxon>
        <taxon>Conifers I</taxon>
        <taxon>Pinales</taxon>
        <taxon>Pinaceae</taxon>
        <taxon>Pinus</taxon>
        <taxon>Pinus subgen. Pinus</taxon>
    </lineage>
</organism>
<accession>Q9M7M7</accession>
<keyword evidence="2" id="KW-0805">Transcription regulation</keyword>
<feature type="domain" description="MADS-box" evidence="7">
    <location>
        <begin position="1"/>
        <end position="61"/>
    </location>
</feature>
<evidence type="ECO:0000256" key="5">
    <source>
        <dbReference type="ARBA" id="ARBA00023242"/>
    </source>
</evidence>
<evidence type="ECO:0000259" key="7">
    <source>
        <dbReference type="PROSITE" id="PS50066"/>
    </source>
</evidence>
<dbReference type="GO" id="GO:0003700">
    <property type="term" value="F:DNA-binding transcription factor activity"/>
    <property type="evidence" value="ECO:0007669"/>
    <property type="project" value="InterPro"/>
</dbReference>
<evidence type="ECO:0000313" key="9">
    <source>
        <dbReference type="EMBL" id="AAF28863.1"/>
    </source>
</evidence>
<dbReference type="PRINTS" id="PR00404">
    <property type="entry name" value="MADSDOMAIN"/>
</dbReference>
<evidence type="ECO:0000256" key="4">
    <source>
        <dbReference type="ARBA" id="ARBA00023163"/>
    </source>
</evidence>
<gene>
    <name evidence="9" type="primary">PrDGL</name>
</gene>
<dbReference type="Pfam" id="PF00319">
    <property type="entry name" value="SRF-TF"/>
    <property type="match status" value="1"/>
</dbReference>
<dbReference type="GO" id="GO:0046983">
    <property type="term" value="F:protein dimerization activity"/>
    <property type="evidence" value="ECO:0007669"/>
    <property type="project" value="InterPro"/>
</dbReference>
<dbReference type="InterPro" id="IPR036879">
    <property type="entry name" value="TF_MADSbox_sf"/>
</dbReference>
<comment type="subcellular location">
    <subcellularLocation>
        <location evidence="1">Nucleus</location>
    </subcellularLocation>
</comment>
<feature type="coiled-coil region" evidence="6">
    <location>
        <begin position="91"/>
        <end position="118"/>
    </location>
</feature>
<dbReference type="InterPro" id="IPR002100">
    <property type="entry name" value="TF_MADSbox"/>
</dbReference>
<dbReference type="CDD" id="cd00265">
    <property type="entry name" value="MADS_MEF2_like"/>
    <property type="match status" value="1"/>
</dbReference>
<keyword evidence="5" id="KW-0539">Nucleus</keyword>
<dbReference type="InterPro" id="IPR033896">
    <property type="entry name" value="MEF2-like_N"/>
</dbReference>
<protein>
    <submittedName>
        <fullName evidence="9">DEF/GLO-like protein</fullName>
    </submittedName>
</protein>
<dbReference type="Gene3D" id="3.40.1810.10">
    <property type="entry name" value="Transcription factor, MADS-box"/>
    <property type="match status" value="1"/>
</dbReference>
<reference evidence="9" key="1">
    <citation type="journal article" date="1999" name="Dev. Genet.">
        <title>A DEF/GLO-like MADS-box gene from a gymnosperm: Pinus radiata contains an ortholog of angiosperm B class floral homeotic genes.</title>
        <authorList>
            <person name="Mouradov A."/>
            <person name="Hamdorf B."/>
            <person name="Teasdale R.D."/>
            <person name="Kim J.T."/>
            <person name="Winter K.U."/>
            <person name="Theissen G."/>
        </authorList>
    </citation>
    <scope>NUCLEOTIDE SEQUENCE</scope>
    <source>
        <tissue evidence="9">Pollen cones</tissue>
    </source>
</reference>
<keyword evidence="4" id="KW-0804">Transcription</keyword>
<dbReference type="EMBL" id="AF120097">
    <property type="protein sequence ID" value="AAF28863.1"/>
    <property type="molecule type" value="mRNA"/>
</dbReference>
<dbReference type="GO" id="GO:0000977">
    <property type="term" value="F:RNA polymerase II transcription regulatory region sequence-specific DNA binding"/>
    <property type="evidence" value="ECO:0007669"/>
    <property type="project" value="InterPro"/>
</dbReference>
<feature type="domain" description="K-box" evidence="8">
    <location>
        <begin position="91"/>
        <end position="182"/>
    </location>
</feature>
<keyword evidence="6" id="KW-0175">Coiled coil</keyword>
<evidence type="ECO:0000256" key="6">
    <source>
        <dbReference type="SAM" id="Coils"/>
    </source>
</evidence>
<proteinExistence type="evidence at transcript level"/>
<dbReference type="SUPFAM" id="SSF55455">
    <property type="entry name" value="SRF-like"/>
    <property type="match status" value="1"/>
</dbReference>
<dbReference type="InterPro" id="IPR002487">
    <property type="entry name" value="TF_Kbox"/>
</dbReference>
<dbReference type="SMART" id="SM00432">
    <property type="entry name" value="MADS"/>
    <property type="match status" value="1"/>
</dbReference>
<dbReference type="AlphaFoldDB" id="Q9M7M7"/>
<evidence type="ECO:0000256" key="2">
    <source>
        <dbReference type="ARBA" id="ARBA00023015"/>
    </source>
</evidence>
<keyword evidence="3" id="KW-0238">DNA-binding</keyword>
<dbReference type="Pfam" id="PF01486">
    <property type="entry name" value="K-box"/>
    <property type="match status" value="1"/>
</dbReference>
<dbReference type="PROSITE" id="PS50066">
    <property type="entry name" value="MADS_BOX_2"/>
    <property type="match status" value="1"/>
</dbReference>
<dbReference type="InterPro" id="IPR050142">
    <property type="entry name" value="MADS-box/MEF2_TF"/>
</dbReference>
<dbReference type="PANTHER" id="PTHR48019">
    <property type="entry name" value="SERUM RESPONSE FACTOR HOMOLOG"/>
    <property type="match status" value="1"/>
</dbReference>
<name>Q9M7M7_PINRA</name>
<evidence type="ECO:0000256" key="3">
    <source>
        <dbReference type="ARBA" id="ARBA00023125"/>
    </source>
</evidence>